<keyword evidence="6 7" id="KW-0472">Membrane</keyword>
<dbReference type="EMBL" id="CP012117">
    <property type="protein sequence ID" value="ANP27344.1"/>
    <property type="molecule type" value="Genomic_DNA"/>
</dbReference>
<feature type="transmembrane region" description="Helical" evidence="7">
    <location>
        <begin position="123"/>
        <end position="142"/>
    </location>
</feature>
<keyword evidence="5 7" id="KW-1133">Transmembrane helix</keyword>
<feature type="transmembrane region" description="Helical" evidence="7">
    <location>
        <begin position="251"/>
        <end position="275"/>
    </location>
</feature>
<protein>
    <recommendedName>
        <fullName evidence="10">Sulfate exporter family transporter</fullName>
    </recommendedName>
</protein>
<feature type="transmembrane region" description="Helical" evidence="7">
    <location>
        <begin position="310"/>
        <end position="331"/>
    </location>
</feature>
<dbReference type="AlphaFoldDB" id="A0A1B0ZH80"/>
<evidence type="ECO:0000313" key="8">
    <source>
        <dbReference type="EMBL" id="ANP27344.1"/>
    </source>
</evidence>
<dbReference type="Proteomes" id="UP000092596">
    <property type="component" value="Chromosome"/>
</dbReference>
<proteinExistence type="inferred from homology"/>
<evidence type="ECO:0008006" key="10">
    <source>
        <dbReference type="Google" id="ProtNLM"/>
    </source>
</evidence>
<name>A0A1B0ZH80_9MICO</name>
<feature type="transmembrane region" description="Helical" evidence="7">
    <location>
        <begin position="281"/>
        <end position="298"/>
    </location>
</feature>
<dbReference type="PATRIC" id="fig|1630135.4.peg.796"/>
<dbReference type="PANTHER" id="PTHR30106">
    <property type="entry name" value="INNER MEMBRANE PROTEIN YEIH-RELATED"/>
    <property type="match status" value="1"/>
</dbReference>
<evidence type="ECO:0000256" key="5">
    <source>
        <dbReference type="ARBA" id="ARBA00022989"/>
    </source>
</evidence>
<keyword evidence="4 7" id="KW-0812">Transmembrane</keyword>
<evidence type="ECO:0000256" key="3">
    <source>
        <dbReference type="ARBA" id="ARBA00022475"/>
    </source>
</evidence>
<dbReference type="KEGG" id="dva:DAD186_07940"/>
<feature type="transmembrane region" description="Helical" evidence="7">
    <location>
        <begin position="20"/>
        <end position="50"/>
    </location>
</feature>
<evidence type="ECO:0000256" key="4">
    <source>
        <dbReference type="ARBA" id="ARBA00022692"/>
    </source>
</evidence>
<organism evidence="8 9">
    <name type="scientific">Dermabacter vaginalis</name>
    <dbReference type="NCBI Taxonomy" id="1630135"/>
    <lineage>
        <taxon>Bacteria</taxon>
        <taxon>Bacillati</taxon>
        <taxon>Actinomycetota</taxon>
        <taxon>Actinomycetes</taxon>
        <taxon>Micrococcales</taxon>
        <taxon>Dermabacteraceae</taxon>
        <taxon>Dermabacter</taxon>
    </lineage>
</organism>
<gene>
    <name evidence="8" type="ORF">DAD186_07940</name>
</gene>
<dbReference type="GO" id="GO:0005886">
    <property type="term" value="C:plasma membrane"/>
    <property type="evidence" value="ECO:0007669"/>
    <property type="project" value="UniProtKB-SubCell"/>
</dbReference>
<feature type="transmembrane region" description="Helical" evidence="7">
    <location>
        <begin position="196"/>
        <end position="216"/>
    </location>
</feature>
<dbReference type="Pfam" id="PF03601">
    <property type="entry name" value="Cons_hypoth698"/>
    <property type="match status" value="1"/>
</dbReference>
<accession>A0A1B0ZH80</accession>
<dbReference type="InterPro" id="IPR018383">
    <property type="entry name" value="UPF0324_pro"/>
</dbReference>
<feature type="transmembrane region" description="Helical" evidence="7">
    <location>
        <begin position="71"/>
        <end position="89"/>
    </location>
</feature>
<evidence type="ECO:0000256" key="6">
    <source>
        <dbReference type="ARBA" id="ARBA00023136"/>
    </source>
</evidence>
<keyword evidence="3" id="KW-1003">Cell membrane</keyword>
<evidence type="ECO:0000256" key="1">
    <source>
        <dbReference type="ARBA" id="ARBA00004651"/>
    </source>
</evidence>
<sequence length="337" mass="33712">MPTPSSPVSSSSLAPGLVPCLLVAVLAVIVNLAAPAVSPLLIAIVLGALLTNVTEIPESWGAGIQFASKKLLRVGIVLLGLQLAIGDILSLGWRVILGVVLVVTLSLLGTLAMARLLGISRPLSILIACGFSICGAAAVAGVEDIADADEEEVATAIALVVLFGTLMIPLAPLAAHAMGMGEVAGGTWIGASTHEVAQVVAAGGAYGAAALSVAVIVKLTRVVLLAPVAVALSFAERSRGTLREGAKRPPIVPLFVVGFLVMVGIGSLHIIPAGALSGLKLLQTGLLAAAMFALGLGVKVKGLMRVGGRPVILGALSTVWIALLALAMVVLSGTMGA</sequence>
<dbReference type="RefSeq" id="WP_065247569.1">
    <property type="nucleotide sequence ID" value="NZ_CP012117.1"/>
</dbReference>
<comment type="subcellular location">
    <subcellularLocation>
        <location evidence="1">Cell membrane</location>
        <topology evidence="1">Multi-pass membrane protein</topology>
    </subcellularLocation>
</comment>
<feature type="transmembrane region" description="Helical" evidence="7">
    <location>
        <begin position="154"/>
        <end position="175"/>
    </location>
</feature>
<dbReference type="PANTHER" id="PTHR30106:SF2">
    <property type="entry name" value="UPF0324 INNER MEMBRANE PROTEIN YEIH"/>
    <property type="match status" value="1"/>
</dbReference>
<dbReference type="STRING" id="1630135.DAD186_07940"/>
<evidence type="ECO:0000256" key="2">
    <source>
        <dbReference type="ARBA" id="ARBA00007977"/>
    </source>
</evidence>
<evidence type="ECO:0000256" key="7">
    <source>
        <dbReference type="SAM" id="Phobius"/>
    </source>
</evidence>
<evidence type="ECO:0000313" key="9">
    <source>
        <dbReference type="Proteomes" id="UP000092596"/>
    </source>
</evidence>
<reference evidence="8 9" key="1">
    <citation type="submission" date="2015-06" db="EMBL/GenBank/DDBJ databases">
        <title>Investigation of pathophysiology for high-risk pregnancy and development of treatment modality based on it.</title>
        <authorList>
            <person name="Kim B.-C."/>
            <person name="Lim S."/>
        </authorList>
    </citation>
    <scope>NUCLEOTIDE SEQUENCE [LARGE SCALE GENOMIC DNA]</scope>
    <source>
        <strain evidence="8 9">AD1-86</strain>
    </source>
</reference>
<comment type="similarity">
    <text evidence="2">Belongs to the UPF0324 family.</text>
</comment>
<feature type="transmembrane region" description="Helical" evidence="7">
    <location>
        <begin position="95"/>
        <end position="116"/>
    </location>
</feature>